<accession>A0A967BEC0</accession>
<protein>
    <submittedName>
        <fullName evidence="1">Uncharacterized protein</fullName>
    </submittedName>
</protein>
<proteinExistence type="predicted"/>
<dbReference type="EMBL" id="JAAORB010000041">
    <property type="protein sequence ID" value="NHQ75639.1"/>
    <property type="molecule type" value="Genomic_DNA"/>
</dbReference>
<evidence type="ECO:0000313" key="1">
    <source>
        <dbReference type="EMBL" id="NHQ75639.1"/>
    </source>
</evidence>
<dbReference type="AlphaFoldDB" id="A0A967BEC0"/>
<sequence length="227" mass="25377">MTVRDPKTSVLQDMSYPFFHRLMDRLGKLGVGLSDDAPAKSSWNDGGLSQKLFDEYDRRMADIKSTSIEATATDLKQRNVLEKGTAIVFASCSQNTMNLQIWLETIFDLDVVMVYEPSQFYEWLFRFADLADLVFVERDSFVGDAPAFGTFMCAANEAYPDCPIVVLSDEFETSSFELVEEDQKFDITLKSPLSQTSIWLAMKAASDIALNGKKVTSSFIMSKASAA</sequence>
<name>A0A967BEC0_9RHOB</name>
<comment type="caution">
    <text evidence="1">The sequence shown here is derived from an EMBL/GenBank/DDBJ whole genome shotgun (WGS) entry which is preliminary data.</text>
</comment>
<dbReference type="Proteomes" id="UP000639775">
    <property type="component" value="Unassembled WGS sequence"/>
</dbReference>
<reference evidence="1" key="1">
    <citation type="submission" date="2020-03" db="EMBL/GenBank/DDBJ databases">
        <title>Roseovarius gahaiensis sp. nov., isolated from Gahai Saline Lake, China.</title>
        <authorList>
            <person name="Sun X."/>
        </authorList>
    </citation>
    <scope>NUCLEOTIDE SEQUENCE</scope>
    <source>
        <strain evidence="1">GH877</strain>
    </source>
</reference>
<keyword evidence="2" id="KW-1185">Reference proteome</keyword>
<organism evidence="1 2">
    <name type="scientific">Roseovarius gahaiensis</name>
    <dbReference type="NCBI Taxonomy" id="2716691"/>
    <lineage>
        <taxon>Bacteria</taxon>
        <taxon>Pseudomonadati</taxon>
        <taxon>Pseudomonadota</taxon>
        <taxon>Alphaproteobacteria</taxon>
        <taxon>Rhodobacterales</taxon>
        <taxon>Roseobacteraceae</taxon>
        <taxon>Roseovarius</taxon>
    </lineage>
</organism>
<gene>
    <name evidence="1" type="ORF">HAT86_14365</name>
</gene>
<evidence type="ECO:0000313" key="2">
    <source>
        <dbReference type="Proteomes" id="UP000639775"/>
    </source>
</evidence>
<dbReference type="RefSeq" id="WP_167199291.1">
    <property type="nucleotide sequence ID" value="NZ_JAAORB010000041.1"/>
</dbReference>